<dbReference type="AlphaFoldDB" id="A0A5B7GMX2"/>
<accession>A0A5B7GMX2</accession>
<comment type="caution">
    <text evidence="2">The sequence shown here is derived from an EMBL/GenBank/DDBJ whole genome shotgun (WGS) entry which is preliminary data.</text>
</comment>
<evidence type="ECO:0000313" key="2">
    <source>
        <dbReference type="EMBL" id="MPC58825.1"/>
    </source>
</evidence>
<name>A0A5B7GMX2_PORTR</name>
<evidence type="ECO:0000256" key="1">
    <source>
        <dbReference type="SAM" id="MobiDB-lite"/>
    </source>
</evidence>
<keyword evidence="3" id="KW-1185">Reference proteome</keyword>
<gene>
    <name evidence="2" type="ORF">E2C01_052836</name>
</gene>
<dbReference type="EMBL" id="VSRR010016024">
    <property type="protein sequence ID" value="MPC58825.1"/>
    <property type="molecule type" value="Genomic_DNA"/>
</dbReference>
<proteinExistence type="predicted"/>
<organism evidence="2 3">
    <name type="scientific">Portunus trituberculatus</name>
    <name type="common">Swimming crab</name>
    <name type="synonym">Neptunus trituberculatus</name>
    <dbReference type="NCBI Taxonomy" id="210409"/>
    <lineage>
        <taxon>Eukaryota</taxon>
        <taxon>Metazoa</taxon>
        <taxon>Ecdysozoa</taxon>
        <taxon>Arthropoda</taxon>
        <taxon>Crustacea</taxon>
        <taxon>Multicrustacea</taxon>
        <taxon>Malacostraca</taxon>
        <taxon>Eumalacostraca</taxon>
        <taxon>Eucarida</taxon>
        <taxon>Decapoda</taxon>
        <taxon>Pleocyemata</taxon>
        <taxon>Brachyura</taxon>
        <taxon>Eubrachyura</taxon>
        <taxon>Portunoidea</taxon>
        <taxon>Portunidae</taxon>
        <taxon>Portuninae</taxon>
        <taxon>Portunus</taxon>
    </lineage>
</organism>
<protein>
    <submittedName>
        <fullName evidence="2">Uncharacterized protein</fullName>
    </submittedName>
</protein>
<feature type="compositionally biased region" description="Low complexity" evidence="1">
    <location>
        <begin position="41"/>
        <end position="50"/>
    </location>
</feature>
<feature type="region of interest" description="Disordered" evidence="1">
    <location>
        <begin position="20"/>
        <end position="53"/>
    </location>
</feature>
<dbReference type="Proteomes" id="UP000324222">
    <property type="component" value="Unassembled WGS sequence"/>
</dbReference>
<evidence type="ECO:0000313" key="3">
    <source>
        <dbReference type="Proteomes" id="UP000324222"/>
    </source>
</evidence>
<sequence length="147" mass="16178">MAGWRRPGRLAGLVALKARQGQGPPRRLVGSPEDDDANTWVRSPSRSPPVTSAWPPLDVSLSFNPPLCIFFVIHPLAFTLVSPRVYLRPSFHLPCLSLPMPLPSISYPYKPSFPRPPSSQSLCHGTQAVVTVDVRTDFFSRSVDSPC</sequence>
<reference evidence="2 3" key="1">
    <citation type="submission" date="2019-05" db="EMBL/GenBank/DDBJ databases">
        <title>Another draft genome of Portunus trituberculatus and its Hox gene families provides insights of decapod evolution.</title>
        <authorList>
            <person name="Jeong J.-H."/>
            <person name="Song I."/>
            <person name="Kim S."/>
            <person name="Choi T."/>
            <person name="Kim D."/>
            <person name="Ryu S."/>
            <person name="Kim W."/>
        </authorList>
    </citation>
    <scope>NUCLEOTIDE SEQUENCE [LARGE SCALE GENOMIC DNA]</scope>
    <source>
        <tissue evidence="2">Muscle</tissue>
    </source>
</reference>